<dbReference type="PANTHER" id="PTHR35797:SF1">
    <property type="entry name" value="PROTEASE"/>
    <property type="match status" value="1"/>
</dbReference>
<dbReference type="RefSeq" id="WP_377717675.1">
    <property type="nucleotide sequence ID" value="NZ_JBHSAM010000014.1"/>
</dbReference>
<dbReference type="PROSITE" id="PS51257">
    <property type="entry name" value="PROKAR_LIPOPROTEIN"/>
    <property type="match status" value="1"/>
</dbReference>
<reference evidence="4" key="1">
    <citation type="journal article" date="2019" name="Int. J. Syst. Evol. Microbiol.">
        <title>The Global Catalogue of Microorganisms (GCM) 10K type strain sequencing project: providing services to taxonomists for standard genome sequencing and annotation.</title>
        <authorList>
            <consortium name="The Broad Institute Genomics Platform"/>
            <consortium name="The Broad Institute Genome Sequencing Center for Infectious Disease"/>
            <person name="Wu L."/>
            <person name="Ma J."/>
        </authorList>
    </citation>
    <scope>NUCLEOTIDE SEQUENCE [LARGE SCALE GENOMIC DNA]</scope>
    <source>
        <strain evidence="4">IBRC-M 10987</strain>
    </source>
</reference>
<feature type="domain" description="CAAX prenyl protease 2/Lysostaphin resistance protein A-like" evidence="2">
    <location>
        <begin position="119"/>
        <end position="221"/>
    </location>
</feature>
<feature type="transmembrane region" description="Helical" evidence="1">
    <location>
        <begin position="183"/>
        <end position="204"/>
    </location>
</feature>
<keyword evidence="1" id="KW-1133">Transmembrane helix</keyword>
<dbReference type="Pfam" id="PF02517">
    <property type="entry name" value="Rce1-like"/>
    <property type="match status" value="1"/>
</dbReference>
<protein>
    <submittedName>
        <fullName evidence="3">Type II CAAX prenyl endopeptidase Rce1 family protein</fullName>
    </submittedName>
</protein>
<evidence type="ECO:0000259" key="2">
    <source>
        <dbReference type="Pfam" id="PF02517"/>
    </source>
</evidence>
<dbReference type="EMBL" id="JBHSAM010000014">
    <property type="protein sequence ID" value="MFC4098983.1"/>
    <property type="molecule type" value="Genomic_DNA"/>
</dbReference>
<feature type="transmembrane region" description="Helical" evidence="1">
    <location>
        <begin position="41"/>
        <end position="60"/>
    </location>
</feature>
<dbReference type="Proteomes" id="UP001595715">
    <property type="component" value="Unassembled WGS sequence"/>
</dbReference>
<feature type="transmembrane region" description="Helical" evidence="1">
    <location>
        <begin position="237"/>
        <end position="262"/>
    </location>
</feature>
<evidence type="ECO:0000313" key="4">
    <source>
        <dbReference type="Proteomes" id="UP001595715"/>
    </source>
</evidence>
<proteinExistence type="predicted"/>
<name>A0ABV8JVM5_9BACL</name>
<feature type="transmembrane region" description="Helical" evidence="1">
    <location>
        <begin position="152"/>
        <end position="171"/>
    </location>
</feature>
<organism evidence="3 4">
    <name type="scientific">Paenibacillus xanthanilyticus</name>
    <dbReference type="NCBI Taxonomy" id="1783531"/>
    <lineage>
        <taxon>Bacteria</taxon>
        <taxon>Bacillati</taxon>
        <taxon>Bacillota</taxon>
        <taxon>Bacilli</taxon>
        <taxon>Bacillales</taxon>
        <taxon>Paenibacillaceae</taxon>
        <taxon>Paenibacillus</taxon>
    </lineage>
</organism>
<evidence type="ECO:0000256" key="1">
    <source>
        <dbReference type="SAM" id="Phobius"/>
    </source>
</evidence>
<dbReference type="InterPro" id="IPR042150">
    <property type="entry name" value="MmRce1-like"/>
</dbReference>
<gene>
    <name evidence="3" type="ORF">ACFOZ8_04860</name>
</gene>
<feature type="transmembrane region" description="Helical" evidence="1">
    <location>
        <begin position="12"/>
        <end position="29"/>
    </location>
</feature>
<dbReference type="InterPro" id="IPR003675">
    <property type="entry name" value="Rce1/LyrA-like_dom"/>
</dbReference>
<dbReference type="PANTHER" id="PTHR35797">
    <property type="entry name" value="PROTEASE-RELATED"/>
    <property type="match status" value="1"/>
</dbReference>
<feature type="transmembrane region" description="Helical" evidence="1">
    <location>
        <begin position="80"/>
        <end position="100"/>
    </location>
</feature>
<evidence type="ECO:0000313" key="3">
    <source>
        <dbReference type="EMBL" id="MFC4098983.1"/>
    </source>
</evidence>
<keyword evidence="1" id="KW-0472">Membrane</keyword>
<accession>A0ABV8JVM5</accession>
<keyword evidence="4" id="KW-1185">Reference proteome</keyword>
<sequence length="282" mass="31242">MKTREGKSVRNAVIFSIVALSCGWMGRLVDVQAGRDENGSLGQLIWLVSPLLCMIILRAWAGDGWRDFGLKPRLKGNGLAYLFSMLFFPLLATVIVGIGLGSGWTEAPSSSSSYLAAFGIALLPSLVKNVFEEFAWRGYLAPRLFSLGYNRFLVHIVVGIIWGAWHFPYLFLFVDTAESMLTYMPRMMLGVIAMSILYGELLLLTRSVWPAVLMHTMGNAFIDTLILKRFILVDEAFAYVAMPSPEGMLAIALTGLCGIWMYRRRRGKPVIDGADPSVRSSA</sequence>
<keyword evidence="1" id="KW-0812">Transmembrane</keyword>
<comment type="caution">
    <text evidence="3">The sequence shown here is derived from an EMBL/GenBank/DDBJ whole genome shotgun (WGS) entry which is preliminary data.</text>
</comment>